<dbReference type="GO" id="GO:0000287">
    <property type="term" value="F:magnesium ion binding"/>
    <property type="evidence" value="ECO:0007669"/>
    <property type="project" value="InterPro"/>
</dbReference>
<protein>
    <submittedName>
        <fullName evidence="2">Pyruvate kinase II</fullName>
    </submittedName>
</protein>
<dbReference type="InterPro" id="IPR015795">
    <property type="entry name" value="Pyrv_Knase_C"/>
</dbReference>
<dbReference type="Gene3D" id="3.40.1380.20">
    <property type="entry name" value="Pyruvate kinase, C-terminal domain"/>
    <property type="match status" value="1"/>
</dbReference>
<gene>
    <name evidence="2" type="ORF">B1A_12921</name>
</gene>
<dbReference type="SUPFAM" id="SSF52935">
    <property type="entry name" value="PK C-terminal domain-like"/>
    <property type="match status" value="1"/>
</dbReference>
<dbReference type="AlphaFoldDB" id="T0ZU84"/>
<evidence type="ECO:0000313" key="2">
    <source>
        <dbReference type="EMBL" id="EQD51856.1"/>
    </source>
</evidence>
<keyword evidence="2" id="KW-0670">Pyruvate</keyword>
<dbReference type="EMBL" id="AUZX01009431">
    <property type="protein sequence ID" value="EQD51856.1"/>
    <property type="molecule type" value="Genomic_DNA"/>
</dbReference>
<dbReference type="GO" id="GO:0030955">
    <property type="term" value="F:potassium ion binding"/>
    <property type="evidence" value="ECO:0007669"/>
    <property type="project" value="InterPro"/>
</dbReference>
<keyword evidence="2" id="KW-0808">Transferase</keyword>
<dbReference type="PANTHER" id="PTHR11817">
    <property type="entry name" value="PYRUVATE KINASE"/>
    <property type="match status" value="1"/>
</dbReference>
<keyword evidence="2" id="KW-0418">Kinase</keyword>
<dbReference type="InterPro" id="IPR036918">
    <property type="entry name" value="Pyrv_Knase_C_sf"/>
</dbReference>
<dbReference type="Pfam" id="PF02887">
    <property type="entry name" value="PK_C"/>
    <property type="match status" value="1"/>
</dbReference>
<dbReference type="GO" id="GO:0016301">
    <property type="term" value="F:kinase activity"/>
    <property type="evidence" value="ECO:0007669"/>
    <property type="project" value="UniProtKB-KW"/>
</dbReference>
<reference evidence="2" key="2">
    <citation type="journal article" date="2014" name="ISME J.">
        <title>Microbial stratification in low pH oxic and suboxic macroscopic growths along an acid mine drainage.</title>
        <authorList>
            <person name="Mendez-Garcia C."/>
            <person name="Mesa V."/>
            <person name="Sprenger R.R."/>
            <person name="Richter M."/>
            <person name="Diez M.S."/>
            <person name="Solano J."/>
            <person name="Bargiela R."/>
            <person name="Golyshina O.V."/>
            <person name="Manteca A."/>
            <person name="Ramos J.L."/>
            <person name="Gallego J.R."/>
            <person name="Llorente I."/>
            <person name="Martins Dos Santos V.A."/>
            <person name="Jensen O.N."/>
            <person name="Pelaez A.I."/>
            <person name="Sanchez J."/>
            <person name="Ferrer M."/>
        </authorList>
    </citation>
    <scope>NUCLEOTIDE SEQUENCE</scope>
</reference>
<reference evidence="2" key="1">
    <citation type="submission" date="2013-08" db="EMBL/GenBank/DDBJ databases">
        <authorList>
            <person name="Mendez C."/>
            <person name="Richter M."/>
            <person name="Ferrer M."/>
            <person name="Sanchez J."/>
        </authorList>
    </citation>
    <scope>NUCLEOTIDE SEQUENCE</scope>
</reference>
<comment type="caution">
    <text evidence="2">The sequence shown here is derived from an EMBL/GenBank/DDBJ whole genome shotgun (WGS) entry which is preliminary data.</text>
</comment>
<name>T0ZU84_9ZZZZ</name>
<proteinExistence type="predicted"/>
<dbReference type="GO" id="GO:0004743">
    <property type="term" value="F:pyruvate kinase activity"/>
    <property type="evidence" value="ECO:0007669"/>
    <property type="project" value="InterPro"/>
</dbReference>
<sequence length="115" mass="12960">MAVMYAANHMKVRAIVALTESGSTPLWMSRIRSDIPIYAFTRHESTRRRVTLFRGVYPVIFDVTDAKSTGQLYDTLFTRLLELKLVERKDLVILTKGEQSGVQGGTNSLQILEVA</sequence>
<dbReference type="InterPro" id="IPR001697">
    <property type="entry name" value="Pyr_Knase"/>
</dbReference>
<evidence type="ECO:0000259" key="1">
    <source>
        <dbReference type="Pfam" id="PF02887"/>
    </source>
</evidence>
<feature type="domain" description="Pyruvate kinase C-terminal" evidence="1">
    <location>
        <begin position="1"/>
        <end position="112"/>
    </location>
</feature>
<organism evidence="2">
    <name type="scientific">mine drainage metagenome</name>
    <dbReference type="NCBI Taxonomy" id="410659"/>
    <lineage>
        <taxon>unclassified sequences</taxon>
        <taxon>metagenomes</taxon>
        <taxon>ecological metagenomes</taxon>
    </lineage>
</organism>
<accession>T0ZU84</accession>